<evidence type="ECO:0000256" key="8">
    <source>
        <dbReference type="ARBA" id="ARBA00023274"/>
    </source>
</evidence>
<comment type="subcellular location">
    <subcellularLocation>
        <location evidence="1">Cytoplasm</location>
    </subcellularLocation>
    <subcellularLocation>
        <location evidence="2">Nucleus</location>
        <location evidence="2">Nucleolus</location>
    </subcellularLocation>
</comment>
<reference evidence="11" key="1">
    <citation type="journal article" date="2020" name="Ecol. Evol.">
        <title>Genome structure and content of the rice root-knot nematode (Meloidogyne graminicola).</title>
        <authorList>
            <person name="Phan N.T."/>
            <person name="Danchin E.G.J."/>
            <person name="Klopp C."/>
            <person name="Perfus-Barbeoch L."/>
            <person name="Kozlowski D.K."/>
            <person name="Koutsovoulos G.D."/>
            <person name="Lopez-Roques C."/>
            <person name="Bouchez O."/>
            <person name="Zahm M."/>
            <person name="Besnard G."/>
            <person name="Bellafiore S."/>
        </authorList>
    </citation>
    <scope>NUCLEOTIDE SEQUENCE</scope>
    <source>
        <strain evidence="11">VN-18</strain>
    </source>
</reference>
<comment type="function">
    <text evidence="9">Component of the signal recognition particle (SRP) complex, a ribonucleoprotein complex that mediates the cotranslational targeting of secretory and membrane proteins to the endoplasmic reticulum (ER). Binds directly to 7SL RNA. Mediates binding of SRP54 to the SRP complex.</text>
</comment>
<proteinExistence type="inferred from homology"/>
<dbReference type="SUPFAM" id="SSF69695">
    <property type="entry name" value="SRP19"/>
    <property type="match status" value="1"/>
</dbReference>
<gene>
    <name evidence="11" type="ORF">Mgra_00003604</name>
</gene>
<dbReference type="OrthoDB" id="2190947at2759"/>
<dbReference type="EMBL" id="JABEBT010000024">
    <property type="protein sequence ID" value="KAF7637024.1"/>
    <property type="molecule type" value="Genomic_DNA"/>
</dbReference>
<protein>
    <recommendedName>
        <fullName evidence="13">SRP19 protein</fullName>
    </recommendedName>
</protein>
<evidence type="ECO:0000256" key="7">
    <source>
        <dbReference type="ARBA" id="ARBA00023242"/>
    </source>
</evidence>
<sequence length="166" mass="19570">MSIISKMCSKYEFRIQIINYINNLENDMDINRKAYSNQKRWTTIYPTYIDAKKSTAEGRRILKDKAVDNPTSHEIYDILNHIGFNCVLEKDKMYPRDCFRDLNLQGRIKVQTRNDDGTLVKKEFLTKRALLLHLAEMIPKLKNRQEGNTQEQQKTGIGSNKQKKRK</sequence>
<dbReference type="Proteomes" id="UP000605970">
    <property type="component" value="Unassembled WGS sequence"/>
</dbReference>
<accession>A0A8S9ZV20</accession>
<keyword evidence="8" id="KW-0687">Ribonucleoprotein</keyword>
<dbReference type="GO" id="GO:0005786">
    <property type="term" value="C:signal recognition particle, endoplasmic reticulum targeting"/>
    <property type="evidence" value="ECO:0007669"/>
    <property type="project" value="UniProtKB-KW"/>
</dbReference>
<evidence type="ECO:0008006" key="13">
    <source>
        <dbReference type="Google" id="ProtNLM"/>
    </source>
</evidence>
<dbReference type="PANTHER" id="PTHR17453:SF0">
    <property type="entry name" value="SIGNAL RECOGNITION PARTICLE 19 KDA PROTEIN"/>
    <property type="match status" value="1"/>
</dbReference>
<keyword evidence="6" id="KW-0733">Signal recognition particle</keyword>
<organism evidence="11 12">
    <name type="scientific">Meloidogyne graminicola</name>
    <dbReference type="NCBI Taxonomy" id="189291"/>
    <lineage>
        <taxon>Eukaryota</taxon>
        <taxon>Metazoa</taxon>
        <taxon>Ecdysozoa</taxon>
        <taxon>Nematoda</taxon>
        <taxon>Chromadorea</taxon>
        <taxon>Rhabditida</taxon>
        <taxon>Tylenchina</taxon>
        <taxon>Tylenchomorpha</taxon>
        <taxon>Tylenchoidea</taxon>
        <taxon>Meloidogynidae</taxon>
        <taxon>Meloidogyninae</taxon>
        <taxon>Meloidogyne</taxon>
    </lineage>
</organism>
<keyword evidence="7" id="KW-0539">Nucleus</keyword>
<keyword evidence="5" id="KW-0694">RNA-binding</keyword>
<comment type="caution">
    <text evidence="11">The sequence shown here is derived from an EMBL/GenBank/DDBJ whole genome shotgun (WGS) entry which is preliminary data.</text>
</comment>
<dbReference type="Gene3D" id="3.30.56.30">
    <property type="entry name" value="Signal recognition particle, SRP19-like subunit"/>
    <property type="match status" value="1"/>
</dbReference>
<keyword evidence="4" id="KW-0963">Cytoplasm</keyword>
<dbReference type="PANTHER" id="PTHR17453">
    <property type="entry name" value="SIGNAL RECOGNITION PARTICLE 19 KD PROTEIN"/>
    <property type="match status" value="1"/>
</dbReference>
<dbReference type="AlphaFoldDB" id="A0A8S9ZV20"/>
<feature type="region of interest" description="Disordered" evidence="10">
    <location>
        <begin position="142"/>
        <end position="166"/>
    </location>
</feature>
<evidence type="ECO:0000256" key="2">
    <source>
        <dbReference type="ARBA" id="ARBA00004604"/>
    </source>
</evidence>
<dbReference type="GO" id="GO:0006617">
    <property type="term" value="P:SRP-dependent cotranslational protein targeting to membrane, signal sequence recognition"/>
    <property type="evidence" value="ECO:0007669"/>
    <property type="project" value="TreeGrafter"/>
</dbReference>
<name>A0A8S9ZV20_9BILA</name>
<evidence type="ECO:0000256" key="4">
    <source>
        <dbReference type="ARBA" id="ARBA00022490"/>
    </source>
</evidence>
<dbReference type="InterPro" id="IPR002778">
    <property type="entry name" value="Signal_recog_particle_SRP19"/>
</dbReference>
<evidence type="ECO:0000256" key="5">
    <source>
        <dbReference type="ARBA" id="ARBA00022884"/>
    </source>
</evidence>
<dbReference type="GO" id="GO:0005730">
    <property type="term" value="C:nucleolus"/>
    <property type="evidence" value="ECO:0007669"/>
    <property type="project" value="UniProtKB-SubCell"/>
</dbReference>
<evidence type="ECO:0000256" key="1">
    <source>
        <dbReference type="ARBA" id="ARBA00004496"/>
    </source>
</evidence>
<keyword evidence="12" id="KW-1185">Reference proteome</keyword>
<evidence type="ECO:0000256" key="6">
    <source>
        <dbReference type="ARBA" id="ARBA00023135"/>
    </source>
</evidence>
<evidence type="ECO:0000256" key="9">
    <source>
        <dbReference type="ARBA" id="ARBA00045518"/>
    </source>
</evidence>
<evidence type="ECO:0000313" key="12">
    <source>
        <dbReference type="Proteomes" id="UP000605970"/>
    </source>
</evidence>
<evidence type="ECO:0000256" key="10">
    <source>
        <dbReference type="SAM" id="MobiDB-lite"/>
    </source>
</evidence>
<evidence type="ECO:0000313" key="11">
    <source>
        <dbReference type="EMBL" id="KAF7637024.1"/>
    </source>
</evidence>
<dbReference type="GO" id="GO:0008312">
    <property type="term" value="F:7S RNA binding"/>
    <property type="evidence" value="ECO:0007669"/>
    <property type="project" value="InterPro"/>
</dbReference>
<dbReference type="InterPro" id="IPR036521">
    <property type="entry name" value="SRP19-like_sf"/>
</dbReference>
<dbReference type="Pfam" id="PF01922">
    <property type="entry name" value="SRP19"/>
    <property type="match status" value="1"/>
</dbReference>
<evidence type="ECO:0000256" key="3">
    <source>
        <dbReference type="ARBA" id="ARBA00008910"/>
    </source>
</evidence>
<comment type="similarity">
    <text evidence="3">Belongs to the SRP19 family.</text>
</comment>
<dbReference type="FunFam" id="3.30.56.30:FF:000002">
    <property type="entry name" value="Signal recognition particle 19kDa"/>
    <property type="match status" value="1"/>
</dbReference>
<feature type="compositionally biased region" description="Polar residues" evidence="10">
    <location>
        <begin position="146"/>
        <end position="160"/>
    </location>
</feature>